<feature type="compositionally biased region" description="Basic residues" evidence="1">
    <location>
        <begin position="82"/>
        <end position="96"/>
    </location>
</feature>
<feature type="region of interest" description="Disordered" evidence="1">
    <location>
        <begin position="118"/>
        <end position="399"/>
    </location>
</feature>
<gene>
    <name evidence="2" type="ORF">GGX14DRAFT_588190</name>
</gene>
<accession>A0AAD6USM6</accession>
<feature type="region of interest" description="Disordered" evidence="1">
    <location>
        <begin position="60"/>
        <end position="96"/>
    </location>
</feature>
<feature type="region of interest" description="Disordered" evidence="1">
    <location>
        <begin position="412"/>
        <end position="434"/>
    </location>
</feature>
<evidence type="ECO:0000313" key="3">
    <source>
        <dbReference type="Proteomes" id="UP001219525"/>
    </source>
</evidence>
<name>A0AAD6USM6_9AGAR</name>
<feature type="compositionally biased region" description="Acidic residues" evidence="1">
    <location>
        <begin position="62"/>
        <end position="72"/>
    </location>
</feature>
<sequence>MDSPSWTDTLRAALASPCTCIPCFIRPASSDSDTENDIGPNASYAARRARADELEGLLADAQFDDDGDDAADTDAISLHSHLGPRGRRRPPPRTPRHISLFGIDLFGAGKLVALPEEGADPLHGPVDGARGARRGSGPSASTADLLAAAAKDPIPEQLTEEDVERRARRRARKEMRRMAAAVTLSQSAELADPSAEFEGFPGSGALPSTPHPRIPIPFMQRALPPQDDPDDDADLDGGVYTRPAPRSGLSANGSQTQSHSSGRSSGSGSSRPYVAYSRVGLPPYSPTPYSPTGAAAELPPIPKTRKSKSSKHLSGSKAGERRSTRSKSSGTSSTLASPPPSASAFPKDAHAPEEFGAFAEAQAHAEFDGAPGGFDGPVFDGDNFDGTPGGFEDDGAPAPAWGKEVVREALPSAGLTRAGGSRSRGAFDGGAVRL</sequence>
<proteinExistence type="predicted"/>
<feature type="compositionally biased region" description="Low complexity" evidence="1">
    <location>
        <begin position="376"/>
        <end position="386"/>
    </location>
</feature>
<dbReference type="EMBL" id="JARJCW010000106">
    <property type="protein sequence ID" value="KAJ7193594.1"/>
    <property type="molecule type" value="Genomic_DNA"/>
</dbReference>
<keyword evidence="3" id="KW-1185">Reference proteome</keyword>
<evidence type="ECO:0000256" key="1">
    <source>
        <dbReference type="SAM" id="MobiDB-lite"/>
    </source>
</evidence>
<comment type="caution">
    <text evidence="2">The sequence shown here is derived from an EMBL/GenBank/DDBJ whole genome shotgun (WGS) entry which is preliminary data.</text>
</comment>
<organism evidence="2 3">
    <name type="scientific">Mycena pura</name>
    <dbReference type="NCBI Taxonomy" id="153505"/>
    <lineage>
        <taxon>Eukaryota</taxon>
        <taxon>Fungi</taxon>
        <taxon>Dikarya</taxon>
        <taxon>Basidiomycota</taxon>
        <taxon>Agaricomycotina</taxon>
        <taxon>Agaricomycetes</taxon>
        <taxon>Agaricomycetidae</taxon>
        <taxon>Agaricales</taxon>
        <taxon>Marasmiineae</taxon>
        <taxon>Mycenaceae</taxon>
        <taxon>Mycena</taxon>
    </lineage>
</organism>
<feature type="compositionally biased region" description="Low complexity" evidence="1">
    <location>
        <begin position="253"/>
        <end position="271"/>
    </location>
</feature>
<feature type="compositionally biased region" description="Low complexity" evidence="1">
    <location>
        <begin position="135"/>
        <end position="150"/>
    </location>
</feature>
<protein>
    <submittedName>
        <fullName evidence="2">Uncharacterized protein</fullName>
    </submittedName>
</protein>
<feature type="compositionally biased region" description="Basic residues" evidence="1">
    <location>
        <begin position="166"/>
        <end position="175"/>
    </location>
</feature>
<feature type="compositionally biased region" description="Low complexity" evidence="1">
    <location>
        <begin position="326"/>
        <end position="336"/>
    </location>
</feature>
<reference evidence="2" key="1">
    <citation type="submission" date="2023-03" db="EMBL/GenBank/DDBJ databases">
        <title>Massive genome expansion in bonnet fungi (Mycena s.s.) driven by repeated elements and novel gene families across ecological guilds.</title>
        <authorList>
            <consortium name="Lawrence Berkeley National Laboratory"/>
            <person name="Harder C.B."/>
            <person name="Miyauchi S."/>
            <person name="Viragh M."/>
            <person name="Kuo A."/>
            <person name="Thoen E."/>
            <person name="Andreopoulos B."/>
            <person name="Lu D."/>
            <person name="Skrede I."/>
            <person name="Drula E."/>
            <person name="Henrissat B."/>
            <person name="Morin E."/>
            <person name="Kohler A."/>
            <person name="Barry K."/>
            <person name="LaButti K."/>
            <person name="Morin E."/>
            <person name="Salamov A."/>
            <person name="Lipzen A."/>
            <person name="Mereny Z."/>
            <person name="Hegedus B."/>
            <person name="Baldrian P."/>
            <person name="Stursova M."/>
            <person name="Weitz H."/>
            <person name="Taylor A."/>
            <person name="Grigoriev I.V."/>
            <person name="Nagy L.G."/>
            <person name="Martin F."/>
            <person name="Kauserud H."/>
        </authorList>
    </citation>
    <scope>NUCLEOTIDE SEQUENCE</scope>
    <source>
        <strain evidence="2">9144</strain>
    </source>
</reference>
<evidence type="ECO:0000313" key="2">
    <source>
        <dbReference type="EMBL" id="KAJ7193594.1"/>
    </source>
</evidence>
<dbReference type="Proteomes" id="UP001219525">
    <property type="component" value="Unassembled WGS sequence"/>
</dbReference>
<dbReference type="AlphaFoldDB" id="A0AAD6USM6"/>